<proteinExistence type="predicted"/>
<reference evidence="1" key="1">
    <citation type="submission" date="2017-08" db="EMBL/GenBank/DDBJ databases">
        <authorList>
            <person name="Cuomo C."/>
            <person name="Billmyre B."/>
            <person name="Heitman J."/>
        </authorList>
    </citation>
    <scope>NUCLEOTIDE SEQUENCE</scope>
    <source>
        <strain evidence="1">CBS 12478</strain>
    </source>
</reference>
<dbReference type="RefSeq" id="XP_031862434.1">
    <property type="nucleotide sequence ID" value="XM_032003112.1"/>
</dbReference>
<organism evidence="1 2">
    <name type="scientific">Kwoniella shandongensis</name>
    <dbReference type="NCBI Taxonomy" id="1734106"/>
    <lineage>
        <taxon>Eukaryota</taxon>
        <taxon>Fungi</taxon>
        <taxon>Dikarya</taxon>
        <taxon>Basidiomycota</taxon>
        <taxon>Agaricomycotina</taxon>
        <taxon>Tremellomycetes</taxon>
        <taxon>Tremellales</taxon>
        <taxon>Cryptococcaceae</taxon>
        <taxon>Kwoniella</taxon>
    </lineage>
</organism>
<gene>
    <name evidence="1" type="ORF">CI109_101477</name>
</gene>
<evidence type="ECO:0000313" key="1">
    <source>
        <dbReference type="EMBL" id="WWD17040.1"/>
    </source>
</evidence>
<sequence length="244" mass="26677">MLLSSHLILAVNALALCARGYPTTENAGVNSHITRGITFDLPKIESRSEGANEVKRALLTHHIETRAGPVKVYLQASRVSNNSIIGFLSLEPEWNVITITPTTFAKQDDFYFPHSAPVTKESIQDASPYVGTQTIWTRDLTYSNEKMGNGGKHTVYLISGPFSDNGFPRVAYQSFSFESSLFNVASIPGEVTLTFTNPDGTTATPKFFIDKKQDRPTIYAAMDVAHLNVAAGTVEEIFISAVKA</sequence>
<dbReference type="GeneID" id="43587231"/>
<accession>A0A5M6C309</accession>
<dbReference type="EMBL" id="CP144053">
    <property type="protein sequence ID" value="WWD17040.1"/>
    <property type="molecule type" value="Genomic_DNA"/>
</dbReference>
<protein>
    <submittedName>
        <fullName evidence="1">Uncharacterized protein</fullName>
    </submittedName>
</protein>
<dbReference type="Proteomes" id="UP000322225">
    <property type="component" value="Chromosome 3"/>
</dbReference>
<keyword evidence="2" id="KW-1185">Reference proteome</keyword>
<dbReference type="KEGG" id="ksn:43587231"/>
<evidence type="ECO:0000313" key="2">
    <source>
        <dbReference type="Proteomes" id="UP000322225"/>
    </source>
</evidence>
<name>A0A5M6C309_9TREE</name>
<dbReference type="AlphaFoldDB" id="A0A5M6C309"/>
<reference evidence="1" key="2">
    <citation type="submission" date="2024-01" db="EMBL/GenBank/DDBJ databases">
        <title>Comparative genomics of Cryptococcus and Kwoniella reveals pathogenesis evolution and contrasting modes of karyotype evolution via chromosome fusion or intercentromeric recombination.</title>
        <authorList>
            <person name="Coelho M.A."/>
            <person name="David-Palma M."/>
            <person name="Shea T."/>
            <person name="Bowers K."/>
            <person name="McGinley-Smith S."/>
            <person name="Mohammad A.W."/>
            <person name="Gnirke A."/>
            <person name="Yurkov A.M."/>
            <person name="Nowrousian M."/>
            <person name="Sun S."/>
            <person name="Cuomo C.A."/>
            <person name="Heitman J."/>
        </authorList>
    </citation>
    <scope>NUCLEOTIDE SEQUENCE</scope>
    <source>
        <strain evidence="1">CBS 12478</strain>
    </source>
</reference>